<evidence type="ECO:0000313" key="9">
    <source>
        <dbReference type="EMBL" id="ORC32943.1"/>
    </source>
</evidence>
<dbReference type="PROSITE" id="PS01196">
    <property type="entry name" value="PEPT_TRNA_HYDROL_2"/>
    <property type="match status" value="1"/>
</dbReference>
<keyword evidence="5 8" id="KW-0694">RNA-binding</keyword>
<dbReference type="NCBIfam" id="TIGR00447">
    <property type="entry name" value="pth"/>
    <property type="match status" value="1"/>
</dbReference>
<feature type="binding site" evidence="8">
    <location>
        <position position="62"/>
    </location>
    <ligand>
        <name>tRNA</name>
        <dbReference type="ChEBI" id="CHEBI:17843"/>
    </ligand>
</feature>
<accession>A0A1Y1RUY1</accession>
<reference evidence="9 10" key="1">
    <citation type="submission" date="2017-03" db="EMBL/GenBank/DDBJ databases">
        <title>Draft Genome sequence of Marispirochaeta sp. strain JC444.</title>
        <authorList>
            <person name="Shivani Y."/>
            <person name="Subhash Y."/>
            <person name="Sasikala C."/>
            <person name="Ramana C."/>
        </authorList>
    </citation>
    <scope>NUCLEOTIDE SEQUENCE [LARGE SCALE GENOMIC DNA]</scope>
    <source>
        <strain evidence="9 10">JC444</strain>
    </source>
</reference>
<sequence>MESRIICGLGNPGREYARSRHNIGWMLLEAWQPSLDYRSKFKGEYALIHSPVKLISLKPMTFMNKSGESLRSCADFFSVSPGDILVIHDDLELSFGDVQIKKGGGLGGHNGLKSVRQHLGTPDFYRLRFGIGRPRRGSVSDFVLSRFSKEEEAELPDLLLKGVQILEEFIRKEKQ</sequence>
<keyword evidence="3 8" id="KW-0820">tRNA-binding</keyword>
<dbReference type="GO" id="GO:0004045">
    <property type="term" value="F:peptidyl-tRNA hydrolase activity"/>
    <property type="evidence" value="ECO:0007669"/>
    <property type="project" value="UniProtKB-UniRule"/>
</dbReference>
<evidence type="ECO:0000256" key="1">
    <source>
        <dbReference type="ARBA" id="ARBA00013260"/>
    </source>
</evidence>
<dbReference type="Pfam" id="PF01195">
    <property type="entry name" value="Pept_tRNA_hydro"/>
    <property type="match status" value="1"/>
</dbReference>
<feature type="site" description="Discriminates between blocked and unblocked aminoacyl-tRNA" evidence="8">
    <location>
        <position position="11"/>
    </location>
</feature>
<evidence type="ECO:0000256" key="5">
    <source>
        <dbReference type="ARBA" id="ARBA00022884"/>
    </source>
</evidence>
<comment type="function">
    <text evidence="8">Catalyzes the release of premature peptidyl moieties from peptidyl-tRNA molecules trapped in stalled 50S ribosomal subunits, and thus maintains levels of free tRNAs and 50S ribosomes.</text>
</comment>
<proteinExistence type="inferred from homology"/>
<dbReference type="InterPro" id="IPR001328">
    <property type="entry name" value="Pept_tRNA_hydro"/>
</dbReference>
<feature type="binding site" evidence="8">
    <location>
        <position position="16"/>
    </location>
    <ligand>
        <name>tRNA</name>
        <dbReference type="ChEBI" id="CHEBI:17843"/>
    </ligand>
</feature>
<protein>
    <recommendedName>
        <fullName evidence="7 8">Peptidyl-tRNA hydrolase</fullName>
        <shortName evidence="8">Pth</shortName>
        <ecNumber evidence="1 8">3.1.1.29</ecNumber>
    </recommendedName>
</protein>
<keyword evidence="10" id="KW-1185">Reference proteome</keyword>
<dbReference type="SUPFAM" id="SSF53178">
    <property type="entry name" value="Peptidyl-tRNA hydrolase-like"/>
    <property type="match status" value="1"/>
</dbReference>
<dbReference type="Proteomes" id="UP000192343">
    <property type="component" value="Unassembled WGS sequence"/>
</dbReference>
<dbReference type="STRING" id="1963862.B4O97_14925"/>
<organism evidence="9 10">
    <name type="scientific">Marispirochaeta aestuarii</name>
    <dbReference type="NCBI Taxonomy" id="1963862"/>
    <lineage>
        <taxon>Bacteria</taxon>
        <taxon>Pseudomonadati</taxon>
        <taxon>Spirochaetota</taxon>
        <taxon>Spirochaetia</taxon>
        <taxon>Spirochaetales</taxon>
        <taxon>Spirochaetaceae</taxon>
        <taxon>Marispirochaeta</taxon>
    </lineage>
</organism>
<feature type="active site" description="Proton acceptor" evidence="8">
    <location>
        <position position="21"/>
    </location>
</feature>
<evidence type="ECO:0000313" key="10">
    <source>
        <dbReference type="Proteomes" id="UP000192343"/>
    </source>
</evidence>
<evidence type="ECO:0000256" key="2">
    <source>
        <dbReference type="ARBA" id="ARBA00022490"/>
    </source>
</evidence>
<evidence type="ECO:0000256" key="4">
    <source>
        <dbReference type="ARBA" id="ARBA00022801"/>
    </source>
</evidence>
<dbReference type="AlphaFoldDB" id="A0A1Y1RUY1"/>
<comment type="caution">
    <text evidence="9">The sequence shown here is derived from an EMBL/GenBank/DDBJ whole genome shotgun (WGS) entry which is preliminary data.</text>
</comment>
<evidence type="ECO:0000256" key="7">
    <source>
        <dbReference type="ARBA" id="ARBA00050038"/>
    </source>
</evidence>
<dbReference type="PANTHER" id="PTHR17224">
    <property type="entry name" value="PEPTIDYL-TRNA HYDROLASE"/>
    <property type="match status" value="1"/>
</dbReference>
<dbReference type="FunFam" id="3.40.50.1470:FF:000001">
    <property type="entry name" value="Peptidyl-tRNA hydrolase"/>
    <property type="match status" value="1"/>
</dbReference>
<dbReference type="Gene3D" id="3.40.50.1470">
    <property type="entry name" value="Peptidyl-tRNA hydrolase"/>
    <property type="match status" value="1"/>
</dbReference>
<comment type="catalytic activity">
    <reaction evidence="8">
        <text>an N-acyl-L-alpha-aminoacyl-tRNA + H2O = an N-acyl-L-amino acid + a tRNA + H(+)</text>
        <dbReference type="Rhea" id="RHEA:54448"/>
        <dbReference type="Rhea" id="RHEA-COMP:10123"/>
        <dbReference type="Rhea" id="RHEA-COMP:13883"/>
        <dbReference type="ChEBI" id="CHEBI:15377"/>
        <dbReference type="ChEBI" id="CHEBI:15378"/>
        <dbReference type="ChEBI" id="CHEBI:59874"/>
        <dbReference type="ChEBI" id="CHEBI:78442"/>
        <dbReference type="ChEBI" id="CHEBI:138191"/>
        <dbReference type="EC" id="3.1.1.29"/>
    </reaction>
</comment>
<dbReference type="InterPro" id="IPR036416">
    <property type="entry name" value="Pept_tRNA_hydro_sf"/>
</dbReference>
<gene>
    <name evidence="8" type="primary">pth</name>
    <name evidence="9" type="ORF">B4O97_14925</name>
</gene>
<evidence type="ECO:0000256" key="3">
    <source>
        <dbReference type="ARBA" id="ARBA00022555"/>
    </source>
</evidence>
<feature type="binding site" evidence="8">
    <location>
        <position position="64"/>
    </location>
    <ligand>
        <name>tRNA</name>
        <dbReference type="ChEBI" id="CHEBI:17843"/>
    </ligand>
</feature>
<dbReference type="GO" id="GO:0005737">
    <property type="term" value="C:cytoplasm"/>
    <property type="evidence" value="ECO:0007669"/>
    <property type="project" value="UniProtKB-SubCell"/>
</dbReference>
<comment type="subcellular location">
    <subcellularLocation>
        <location evidence="8">Cytoplasm</location>
    </subcellularLocation>
</comment>
<dbReference type="RefSeq" id="WP_083052024.1">
    <property type="nucleotide sequence ID" value="NZ_CAXXQO010000003.1"/>
</dbReference>
<comment type="subunit">
    <text evidence="8">Monomer.</text>
</comment>
<dbReference type="PANTHER" id="PTHR17224:SF1">
    <property type="entry name" value="PEPTIDYL-TRNA HYDROLASE"/>
    <property type="match status" value="1"/>
</dbReference>
<dbReference type="InterPro" id="IPR018171">
    <property type="entry name" value="Pept_tRNA_hydro_CS"/>
</dbReference>
<keyword evidence="2 8" id="KW-0963">Cytoplasm</keyword>
<comment type="similarity">
    <text evidence="6 8">Belongs to the PTH family.</text>
</comment>
<feature type="binding site" evidence="8">
    <location>
        <position position="110"/>
    </location>
    <ligand>
        <name>tRNA</name>
        <dbReference type="ChEBI" id="CHEBI:17843"/>
    </ligand>
</feature>
<name>A0A1Y1RUY1_9SPIO</name>
<dbReference type="HAMAP" id="MF_00083">
    <property type="entry name" value="Pept_tRNA_hydro_bact"/>
    <property type="match status" value="1"/>
</dbReference>
<evidence type="ECO:0000256" key="6">
    <source>
        <dbReference type="ARBA" id="ARBA00038063"/>
    </source>
</evidence>
<dbReference type="GO" id="GO:0072344">
    <property type="term" value="P:rescue of stalled ribosome"/>
    <property type="evidence" value="ECO:0007669"/>
    <property type="project" value="UniProtKB-UniRule"/>
</dbReference>
<dbReference type="CDD" id="cd00462">
    <property type="entry name" value="PTH"/>
    <property type="match status" value="1"/>
</dbReference>
<comment type="function">
    <text evidence="8">Hydrolyzes ribosome-free peptidyl-tRNAs (with 1 or more amino acids incorporated), which drop off the ribosome during protein synthesis, or as a result of ribosome stalling.</text>
</comment>
<dbReference type="OrthoDB" id="9800507at2"/>
<dbReference type="GO" id="GO:0000049">
    <property type="term" value="F:tRNA binding"/>
    <property type="evidence" value="ECO:0007669"/>
    <property type="project" value="UniProtKB-UniRule"/>
</dbReference>
<dbReference type="EMBL" id="MWQY01000018">
    <property type="protein sequence ID" value="ORC32943.1"/>
    <property type="molecule type" value="Genomic_DNA"/>
</dbReference>
<feature type="site" description="Stabilizes the basic form of H active site to accept a proton" evidence="8">
    <location>
        <position position="89"/>
    </location>
</feature>
<dbReference type="GO" id="GO:0006515">
    <property type="term" value="P:protein quality control for misfolded or incompletely synthesized proteins"/>
    <property type="evidence" value="ECO:0007669"/>
    <property type="project" value="UniProtKB-UniRule"/>
</dbReference>
<keyword evidence="4 8" id="KW-0378">Hydrolase</keyword>
<evidence type="ECO:0000256" key="8">
    <source>
        <dbReference type="HAMAP-Rule" id="MF_00083"/>
    </source>
</evidence>
<dbReference type="EC" id="3.1.1.29" evidence="1 8"/>